<dbReference type="Proteomes" id="UP001500518">
    <property type="component" value="Unassembled WGS sequence"/>
</dbReference>
<evidence type="ECO:0000313" key="1">
    <source>
        <dbReference type="EMBL" id="GAA5050617.1"/>
    </source>
</evidence>
<evidence type="ECO:0000313" key="2">
    <source>
        <dbReference type="Proteomes" id="UP001500518"/>
    </source>
</evidence>
<proteinExistence type="predicted"/>
<keyword evidence="2" id="KW-1185">Reference proteome</keyword>
<dbReference type="EMBL" id="BAABHV010000009">
    <property type="protein sequence ID" value="GAA5050617.1"/>
    <property type="molecule type" value="Genomic_DNA"/>
</dbReference>
<gene>
    <name evidence="1" type="ORF">GCM10023208_09720</name>
</gene>
<reference evidence="2" key="1">
    <citation type="journal article" date="2019" name="Int. J. Syst. Evol. Microbiol.">
        <title>The Global Catalogue of Microorganisms (GCM) 10K type strain sequencing project: providing services to taxonomists for standard genome sequencing and annotation.</title>
        <authorList>
            <consortium name="The Broad Institute Genomics Platform"/>
            <consortium name="The Broad Institute Genome Sequencing Center for Infectious Disease"/>
            <person name="Wu L."/>
            <person name="Ma J."/>
        </authorList>
    </citation>
    <scope>NUCLEOTIDE SEQUENCE [LARGE SCALE GENOMIC DNA]</scope>
    <source>
        <strain evidence="2">JCM 18014</strain>
    </source>
</reference>
<accession>A0ABP9K7I5</accession>
<protein>
    <submittedName>
        <fullName evidence="1">Uncharacterized protein</fullName>
    </submittedName>
</protein>
<organism evidence="1 2">
    <name type="scientific">Erythrobacter westpacificensis</name>
    <dbReference type="NCBI Taxonomy" id="1055231"/>
    <lineage>
        <taxon>Bacteria</taxon>
        <taxon>Pseudomonadati</taxon>
        <taxon>Pseudomonadota</taxon>
        <taxon>Alphaproteobacteria</taxon>
        <taxon>Sphingomonadales</taxon>
        <taxon>Erythrobacteraceae</taxon>
        <taxon>Erythrobacter/Porphyrobacter group</taxon>
        <taxon>Erythrobacter</taxon>
    </lineage>
</organism>
<comment type="caution">
    <text evidence="1">The sequence shown here is derived from an EMBL/GenBank/DDBJ whole genome shotgun (WGS) entry which is preliminary data.</text>
</comment>
<sequence length="81" mass="9291">MVAERVGQIEQEWAQRVGRCPLVARRDAIFRLALLQRALRRRLLDTARGRLTLCSKDPIANQKDFSELDALVDQLWPATGF</sequence>
<name>A0ABP9K7I5_9SPHN</name>